<protein>
    <submittedName>
        <fullName evidence="2">Unannotated protein</fullName>
    </submittedName>
</protein>
<sequence length="126" mass="13982">MKVLNKRIRIIRSYLADERGNVESAMVIIPLLVLFLIGAQLIVTTNMRSLDMAITQSHASQQAITGVLYATDEVIDLNSPDAFERIRILVTHKSRAIPQLLPNFISLMSGIPRIDVSGIAVMEKLP</sequence>
<dbReference type="EMBL" id="CAEZWZ010000080">
    <property type="protein sequence ID" value="CAB4673085.1"/>
    <property type="molecule type" value="Genomic_DNA"/>
</dbReference>
<dbReference type="EMBL" id="CAEZSM010000039">
    <property type="protein sequence ID" value="CAB4540429.1"/>
    <property type="molecule type" value="Genomic_DNA"/>
</dbReference>
<reference evidence="2" key="1">
    <citation type="submission" date="2020-05" db="EMBL/GenBank/DDBJ databases">
        <authorList>
            <person name="Chiriac C."/>
            <person name="Salcher M."/>
            <person name="Ghai R."/>
            <person name="Kavagutti S V."/>
        </authorList>
    </citation>
    <scope>NUCLEOTIDE SEQUENCE</scope>
</reference>
<keyword evidence="1" id="KW-0812">Transmembrane</keyword>
<name>A0A6J6BPY7_9ZZZZ</name>
<proteinExistence type="predicted"/>
<evidence type="ECO:0000313" key="3">
    <source>
        <dbReference type="EMBL" id="CAB4673085.1"/>
    </source>
</evidence>
<dbReference type="EMBL" id="CAFABD010000112">
    <property type="protein sequence ID" value="CAB4828162.1"/>
    <property type="molecule type" value="Genomic_DNA"/>
</dbReference>
<evidence type="ECO:0000313" key="4">
    <source>
        <dbReference type="EMBL" id="CAB4828162.1"/>
    </source>
</evidence>
<keyword evidence="1" id="KW-1133">Transmembrane helix</keyword>
<organism evidence="2">
    <name type="scientific">freshwater metagenome</name>
    <dbReference type="NCBI Taxonomy" id="449393"/>
    <lineage>
        <taxon>unclassified sequences</taxon>
        <taxon>metagenomes</taxon>
        <taxon>ecological metagenomes</taxon>
    </lineage>
</organism>
<keyword evidence="1" id="KW-0472">Membrane</keyword>
<feature type="transmembrane region" description="Helical" evidence="1">
    <location>
        <begin position="21"/>
        <end position="43"/>
    </location>
</feature>
<evidence type="ECO:0000313" key="2">
    <source>
        <dbReference type="EMBL" id="CAB4540429.1"/>
    </source>
</evidence>
<accession>A0A6J6BPY7</accession>
<evidence type="ECO:0000256" key="1">
    <source>
        <dbReference type="SAM" id="Phobius"/>
    </source>
</evidence>
<gene>
    <name evidence="2" type="ORF">UFOPK1438_00439</name>
    <name evidence="3" type="ORF">UFOPK2329_00596</name>
    <name evidence="4" type="ORF">UFOPK3166_00757</name>
</gene>
<dbReference type="AlphaFoldDB" id="A0A6J6BPY7"/>